<dbReference type="AlphaFoldDB" id="A0A446CAM0"/>
<dbReference type="PIRSF" id="PIRSF017082">
    <property type="entry name" value="YflP"/>
    <property type="match status" value="1"/>
</dbReference>
<dbReference type="RefSeq" id="WP_165359119.1">
    <property type="nucleotide sequence ID" value="NZ_UFQB01000006.1"/>
</dbReference>
<comment type="similarity">
    <text evidence="1">Belongs to the UPF0065 (bug) family.</text>
</comment>
<evidence type="ECO:0008006" key="5">
    <source>
        <dbReference type="Google" id="ProtNLM"/>
    </source>
</evidence>
<dbReference type="SUPFAM" id="SSF53850">
    <property type="entry name" value="Periplasmic binding protein-like II"/>
    <property type="match status" value="1"/>
</dbReference>
<dbReference type="PANTHER" id="PTHR42928:SF5">
    <property type="entry name" value="BLR1237 PROTEIN"/>
    <property type="match status" value="1"/>
</dbReference>
<dbReference type="InterPro" id="IPR005064">
    <property type="entry name" value="BUG"/>
</dbReference>
<evidence type="ECO:0000256" key="1">
    <source>
        <dbReference type="ARBA" id="ARBA00006987"/>
    </source>
</evidence>
<evidence type="ECO:0000313" key="4">
    <source>
        <dbReference type="Proteomes" id="UP000289184"/>
    </source>
</evidence>
<dbReference type="EMBL" id="UFQB01000006">
    <property type="protein sequence ID" value="SSW64962.1"/>
    <property type="molecule type" value="Genomic_DNA"/>
</dbReference>
<dbReference type="CDD" id="cd07012">
    <property type="entry name" value="PBP2_Bug_TTT"/>
    <property type="match status" value="1"/>
</dbReference>
<keyword evidence="2" id="KW-0732">Signal</keyword>
<reference evidence="3 4" key="1">
    <citation type="submission" date="2018-07" db="EMBL/GenBank/DDBJ databases">
        <authorList>
            <person name="Peeters C."/>
        </authorList>
    </citation>
    <scope>NUCLEOTIDE SEQUENCE [LARGE SCALE GENOMIC DNA]</scope>
    <source>
        <strain evidence="3 4">LMG 3411</strain>
    </source>
</reference>
<name>A0A446CAM0_9BURK</name>
<protein>
    <recommendedName>
        <fullName evidence="5">Tripartite tricarboxylate transporter family receptor</fullName>
    </recommendedName>
</protein>
<accession>A0A446CAM0</accession>
<evidence type="ECO:0000313" key="3">
    <source>
        <dbReference type="EMBL" id="SSW64962.1"/>
    </source>
</evidence>
<dbReference type="Gene3D" id="3.40.190.10">
    <property type="entry name" value="Periplasmic binding protein-like II"/>
    <property type="match status" value="1"/>
</dbReference>
<dbReference type="InterPro" id="IPR042100">
    <property type="entry name" value="Bug_dom1"/>
</dbReference>
<dbReference type="PANTHER" id="PTHR42928">
    <property type="entry name" value="TRICARBOXYLATE-BINDING PROTEIN"/>
    <property type="match status" value="1"/>
</dbReference>
<dbReference type="Gene3D" id="3.40.190.150">
    <property type="entry name" value="Bordetella uptake gene, domain 1"/>
    <property type="match status" value="1"/>
</dbReference>
<dbReference type="Pfam" id="PF03401">
    <property type="entry name" value="TctC"/>
    <property type="match status" value="1"/>
</dbReference>
<dbReference type="Proteomes" id="UP000289184">
    <property type="component" value="Unassembled WGS sequence"/>
</dbReference>
<keyword evidence="4" id="KW-1185">Reference proteome</keyword>
<gene>
    <name evidence="3" type="ORF">AGI3411_01844</name>
</gene>
<feature type="chain" id="PRO_5019300506" description="Tripartite tricarboxylate transporter family receptor" evidence="2">
    <location>
        <begin position="27"/>
        <end position="327"/>
    </location>
</feature>
<feature type="signal peptide" evidence="2">
    <location>
        <begin position="1"/>
        <end position="26"/>
    </location>
</feature>
<sequence length="327" mass="33955">MSVARTAWGAAVFACVALLASMSATAAEGDAYPSRPIRFIVPIGPGSSGDTMTRTFAEHLRKVAGQATLVENRPGAELSLGTQVALSAPADGYTVVLISPSATVINPLFVKDLPYRPEDLLPVLNVTRHVAVLVAAAGSPYKTLGDVVDAARRDKGGVSLATYGNSYRLGALDLARRAGVDFNQVPYKGSAQAVADVVGGSVDLALIDIAGAAPLVASGKIRALAVAGDQRHPLLPDVATVQESGYPGYSLYVFIGFAIHAKTPAAVAGKLERMMRQVMDDPALRAQLYQQSGGEVVGTGSKEFSQLIQAEAVRYGELARLVGGALP</sequence>
<organism evidence="3 4">
    <name type="scientific">Achromobacter agilis</name>
    <dbReference type="NCBI Taxonomy" id="1353888"/>
    <lineage>
        <taxon>Bacteria</taxon>
        <taxon>Pseudomonadati</taxon>
        <taxon>Pseudomonadota</taxon>
        <taxon>Betaproteobacteria</taxon>
        <taxon>Burkholderiales</taxon>
        <taxon>Alcaligenaceae</taxon>
        <taxon>Achromobacter</taxon>
    </lineage>
</organism>
<proteinExistence type="inferred from homology"/>
<evidence type="ECO:0000256" key="2">
    <source>
        <dbReference type="SAM" id="SignalP"/>
    </source>
</evidence>